<dbReference type="PANTHER" id="PTHR10142">
    <property type="entry name" value="DNA REPAIR PROTEIN COMPLEMENTING XP-A CELLS"/>
    <property type="match status" value="1"/>
</dbReference>
<dbReference type="InterPro" id="IPR037129">
    <property type="entry name" value="XPA_sf"/>
</dbReference>
<dbReference type="CDD" id="cd21076">
    <property type="entry name" value="DBD_XPA"/>
    <property type="match status" value="1"/>
</dbReference>
<evidence type="ECO:0000256" key="7">
    <source>
        <dbReference type="ARBA" id="ARBA00023125"/>
    </source>
</evidence>
<dbReference type="AlphaFoldDB" id="A0A267H349"/>
<dbReference type="InterPro" id="IPR022652">
    <property type="entry name" value="Znf_XPA_CS"/>
</dbReference>
<dbReference type="STRING" id="282301.A0A267H349"/>
<proteinExistence type="inferred from homology"/>
<evidence type="ECO:0000256" key="8">
    <source>
        <dbReference type="ARBA" id="ARBA00023204"/>
    </source>
</evidence>
<feature type="domain" description="XPA C-terminal" evidence="10">
    <location>
        <begin position="255"/>
        <end position="305"/>
    </location>
</feature>
<evidence type="ECO:0000256" key="9">
    <source>
        <dbReference type="ARBA" id="ARBA00023242"/>
    </source>
</evidence>
<dbReference type="SUPFAM" id="SSF57716">
    <property type="entry name" value="Glucocorticoid receptor-like (DNA-binding domain)"/>
    <property type="match status" value="1"/>
</dbReference>
<dbReference type="GO" id="GO:0000715">
    <property type="term" value="P:nucleotide-excision repair, DNA damage recognition"/>
    <property type="evidence" value="ECO:0007669"/>
    <property type="project" value="TreeGrafter"/>
</dbReference>
<dbReference type="NCBIfam" id="TIGR00598">
    <property type="entry name" value="rad14"/>
    <property type="match status" value="1"/>
</dbReference>
<dbReference type="Pfam" id="PF01286">
    <property type="entry name" value="XPA_N"/>
    <property type="match status" value="1"/>
</dbReference>
<dbReference type="EMBL" id="NIVC01000041">
    <property type="protein sequence ID" value="PAA92718.1"/>
    <property type="molecule type" value="Genomic_DNA"/>
</dbReference>
<evidence type="ECO:0000259" key="10">
    <source>
        <dbReference type="Pfam" id="PF05181"/>
    </source>
</evidence>
<evidence type="ECO:0000256" key="6">
    <source>
        <dbReference type="ARBA" id="ARBA00022833"/>
    </source>
</evidence>
<keyword evidence="6" id="KW-0862">Zinc</keyword>
<organism evidence="11 12">
    <name type="scientific">Macrostomum lignano</name>
    <dbReference type="NCBI Taxonomy" id="282301"/>
    <lineage>
        <taxon>Eukaryota</taxon>
        <taxon>Metazoa</taxon>
        <taxon>Spiralia</taxon>
        <taxon>Lophotrochozoa</taxon>
        <taxon>Platyhelminthes</taxon>
        <taxon>Rhabditophora</taxon>
        <taxon>Macrostomorpha</taxon>
        <taxon>Macrostomida</taxon>
        <taxon>Macrostomidae</taxon>
        <taxon>Macrostomum</taxon>
    </lineage>
</organism>
<evidence type="ECO:0000256" key="3">
    <source>
        <dbReference type="ARBA" id="ARBA00022723"/>
    </source>
</evidence>
<gene>
    <name evidence="11" type="ORF">BOX15_Mlig004330g2</name>
</gene>
<dbReference type="GO" id="GO:0008270">
    <property type="term" value="F:zinc ion binding"/>
    <property type="evidence" value="ECO:0007669"/>
    <property type="project" value="UniProtKB-KW"/>
</dbReference>
<evidence type="ECO:0000256" key="5">
    <source>
        <dbReference type="ARBA" id="ARBA00022771"/>
    </source>
</evidence>
<dbReference type="Gene3D" id="3.90.530.10">
    <property type="entry name" value="XPA C-terminal domain"/>
    <property type="match status" value="1"/>
</dbReference>
<keyword evidence="12" id="KW-1185">Reference proteome</keyword>
<evidence type="ECO:0000313" key="12">
    <source>
        <dbReference type="Proteomes" id="UP000215902"/>
    </source>
</evidence>
<comment type="similarity">
    <text evidence="2">Belongs to the XPA family.</text>
</comment>
<dbReference type="Pfam" id="PF05181">
    <property type="entry name" value="XPA_C"/>
    <property type="match status" value="1"/>
</dbReference>
<dbReference type="SUPFAM" id="SSF46955">
    <property type="entry name" value="Putative DNA-binding domain"/>
    <property type="match status" value="1"/>
</dbReference>
<dbReference type="OrthoDB" id="68328at2759"/>
<accession>A0A267H349</accession>
<name>A0A267H349_9PLAT</name>
<dbReference type="InterPro" id="IPR009061">
    <property type="entry name" value="DNA-bd_dom_put_sf"/>
</dbReference>
<evidence type="ECO:0000256" key="4">
    <source>
        <dbReference type="ARBA" id="ARBA00022763"/>
    </source>
</evidence>
<dbReference type="InterPro" id="IPR000465">
    <property type="entry name" value="XPA/RAD14"/>
</dbReference>
<dbReference type="GO" id="GO:0070914">
    <property type="term" value="P:UV-damage excision repair"/>
    <property type="evidence" value="ECO:0007669"/>
    <property type="project" value="TreeGrafter"/>
</dbReference>
<keyword evidence="4" id="KW-0227">DNA damage</keyword>
<keyword evidence="7" id="KW-0238">DNA-binding</keyword>
<keyword evidence="3" id="KW-0479">Metal-binding</keyword>
<comment type="caution">
    <text evidence="11">The sequence shown here is derived from an EMBL/GenBank/DDBJ whole genome shotgun (WGS) entry which is preliminary data.</text>
</comment>
<comment type="subcellular location">
    <subcellularLocation>
        <location evidence="1">Nucleus</location>
    </subcellularLocation>
</comment>
<protein>
    <recommendedName>
        <fullName evidence="10">XPA C-terminal domain-containing protein</fullName>
    </recommendedName>
</protein>
<sequence>MSALRLTGNVRLGQLLTLTVLRSLDKPFSYLCWTSRCSRSCAVKAATPGPCCSAAWTPAGRCSSCTATATSSLTGCWSSETAFSRACSSGPTSTRSAFPADAACLTTCLGSASALPLTQEQLARSERNRQAALLLRQSKQRLRDLQDKSAAAPSASTGAASNATPVAVAVGFGGVGAAATDSCGGFIYEEDGSGGGKRGNQQKPRRLVVEPGPLIDPNELVCADCDRPFNSSFLYDRFDVAVCDACYETQREDVYGLLARSDAKSRYLLKDGDLDRREPPLRCLLRRNPHNPRGGDMRLYLEAQVAQRALEVWGSEEALNAEHEKRAGARDRAKKRQFDKRMSELRLHVRSSLAPKRQYRHEHRFGDEVPAASAGVDGAAEDEFCRTCLDCGYQQTFCKM</sequence>
<dbReference type="GO" id="GO:0003684">
    <property type="term" value="F:damaged DNA binding"/>
    <property type="evidence" value="ECO:0007669"/>
    <property type="project" value="InterPro"/>
</dbReference>
<keyword evidence="8" id="KW-0234">DNA repair</keyword>
<dbReference type="GO" id="GO:0000110">
    <property type="term" value="C:nucleotide-excision repair factor 1 complex"/>
    <property type="evidence" value="ECO:0007669"/>
    <property type="project" value="TreeGrafter"/>
</dbReference>
<keyword evidence="9" id="KW-0539">Nucleus</keyword>
<dbReference type="Proteomes" id="UP000215902">
    <property type="component" value="Unassembled WGS sequence"/>
</dbReference>
<dbReference type="GO" id="GO:1901255">
    <property type="term" value="P:nucleotide-excision repair involved in interstrand cross-link repair"/>
    <property type="evidence" value="ECO:0007669"/>
    <property type="project" value="TreeGrafter"/>
</dbReference>
<dbReference type="PANTHER" id="PTHR10142:SF0">
    <property type="entry name" value="DNA REPAIR PROTEIN COMPLEMENTING XP-A CELLS"/>
    <property type="match status" value="1"/>
</dbReference>
<evidence type="ECO:0000256" key="2">
    <source>
        <dbReference type="ARBA" id="ARBA00005548"/>
    </source>
</evidence>
<reference evidence="11 12" key="1">
    <citation type="submission" date="2017-06" db="EMBL/GenBank/DDBJ databases">
        <title>A platform for efficient transgenesis in Macrostomum lignano, a flatworm model organism for stem cell research.</title>
        <authorList>
            <person name="Berezikov E."/>
        </authorList>
    </citation>
    <scope>NUCLEOTIDE SEQUENCE [LARGE SCALE GENOMIC DNA]</scope>
    <source>
        <strain evidence="11">DV1</strain>
        <tissue evidence="11">Whole organism</tissue>
    </source>
</reference>
<dbReference type="InterPro" id="IPR022656">
    <property type="entry name" value="XPA_C"/>
</dbReference>
<keyword evidence="5" id="KW-0863">Zinc-finger</keyword>
<dbReference type="GO" id="GO:0006284">
    <property type="term" value="P:base-excision repair"/>
    <property type="evidence" value="ECO:0007669"/>
    <property type="project" value="TreeGrafter"/>
</dbReference>
<evidence type="ECO:0000256" key="1">
    <source>
        <dbReference type="ARBA" id="ARBA00004123"/>
    </source>
</evidence>
<evidence type="ECO:0000313" key="11">
    <source>
        <dbReference type="EMBL" id="PAA92718.1"/>
    </source>
</evidence>